<gene>
    <name evidence="2" type="ORF">Q4I30_006060</name>
</gene>
<keyword evidence="1" id="KW-0472">Membrane</keyword>
<sequence length="301" mass="33247">MMHLTFLDLSRDSGLTDASAERVTCILVNTEVETVRLVSTSLSESGGQVIIAVASNTTTHVSCELPFTVGSTVLEDVKTSTRRNRAHRFILGNATTHYTGLSLCVCVCVCVCVCEHVYTPHRGDASLFFLFFGEGGRVILEETPPTEEYHLCKPLRASRAVVSLCGRISTYIHVHIYGWWWWFHVANLRKRKYWAVVRFLIHLLVCFSLTIFVRALLARLLQLFHREFSYPSPTSASCGCSRRCAPPPPCSSMTVADHIILIIVSTCSVPKGTSVSDTANLHGRAVATCFVGDTCGEGRDT</sequence>
<proteinExistence type="predicted"/>
<evidence type="ECO:0000313" key="3">
    <source>
        <dbReference type="Proteomes" id="UP001482455"/>
    </source>
</evidence>
<accession>A0AAW3A916</accession>
<keyword evidence="1" id="KW-1133">Transmembrane helix</keyword>
<organism evidence="2 3">
    <name type="scientific">Leishmania utingensis</name>
    <dbReference type="NCBI Taxonomy" id="653362"/>
    <lineage>
        <taxon>Eukaryota</taxon>
        <taxon>Discoba</taxon>
        <taxon>Euglenozoa</taxon>
        <taxon>Kinetoplastea</taxon>
        <taxon>Metakinetoplastina</taxon>
        <taxon>Trypanosomatida</taxon>
        <taxon>Trypanosomatidae</taxon>
        <taxon>Leishmaniinae</taxon>
        <taxon>Leishmania</taxon>
    </lineage>
</organism>
<reference evidence="2 3" key="1">
    <citation type="submission" date="2024-02" db="EMBL/GenBank/DDBJ databases">
        <title>FIRST GENOME SEQUENCES OF Leishmania (Viannia) shawi, Leishmania (Viannia) lindenbergi AND Leishmania (Viannia) utingensis.</title>
        <authorList>
            <person name="Resadore F."/>
            <person name="Custodio M.G.F."/>
            <person name="Boite M.C."/>
            <person name="Cupolillo E."/>
            <person name="Ferreira G.E.M."/>
        </authorList>
    </citation>
    <scope>NUCLEOTIDE SEQUENCE [LARGE SCALE GENOMIC DNA]</scope>
    <source>
        <strain evidence="2 3">ITUB/BR/1977/M4964</strain>
    </source>
</reference>
<evidence type="ECO:0000256" key="1">
    <source>
        <dbReference type="SAM" id="Phobius"/>
    </source>
</evidence>
<feature type="transmembrane region" description="Helical" evidence="1">
    <location>
        <begin position="195"/>
        <end position="217"/>
    </location>
</feature>
<evidence type="ECO:0008006" key="4">
    <source>
        <dbReference type="Google" id="ProtNLM"/>
    </source>
</evidence>
<keyword evidence="3" id="KW-1185">Reference proteome</keyword>
<name>A0AAW3A916_9TRYP</name>
<dbReference type="EMBL" id="JBAMZL010000032">
    <property type="protein sequence ID" value="KAL0499933.1"/>
    <property type="molecule type" value="Genomic_DNA"/>
</dbReference>
<protein>
    <recommendedName>
        <fullName evidence="4">Transmembrane protein</fullName>
    </recommendedName>
</protein>
<comment type="caution">
    <text evidence="2">The sequence shown here is derived from an EMBL/GenBank/DDBJ whole genome shotgun (WGS) entry which is preliminary data.</text>
</comment>
<dbReference type="Proteomes" id="UP001482455">
    <property type="component" value="Unassembled WGS sequence"/>
</dbReference>
<dbReference type="AlphaFoldDB" id="A0AAW3A916"/>
<evidence type="ECO:0000313" key="2">
    <source>
        <dbReference type="EMBL" id="KAL0499933.1"/>
    </source>
</evidence>
<feature type="transmembrane region" description="Helical" evidence="1">
    <location>
        <begin position="160"/>
        <end position="183"/>
    </location>
</feature>
<keyword evidence="1" id="KW-0812">Transmembrane</keyword>